<evidence type="ECO:0000313" key="1">
    <source>
        <dbReference type="EMBL" id="MFC3580189.1"/>
    </source>
</evidence>
<dbReference type="Gene3D" id="3.40.50.1820">
    <property type="entry name" value="alpha/beta hydrolase"/>
    <property type="match status" value="1"/>
</dbReference>
<keyword evidence="2" id="KW-1185">Reference proteome</keyword>
<dbReference type="EMBL" id="JBHRXP010000003">
    <property type="protein sequence ID" value="MFC3580189.1"/>
    <property type="molecule type" value="Genomic_DNA"/>
</dbReference>
<proteinExistence type="predicted"/>
<accession>A0ABV7SVX2</accession>
<dbReference type="Proteomes" id="UP001595713">
    <property type="component" value="Unassembled WGS sequence"/>
</dbReference>
<evidence type="ECO:0000313" key="2">
    <source>
        <dbReference type="Proteomes" id="UP001595713"/>
    </source>
</evidence>
<name>A0ABV7SVX2_9SPHN</name>
<organism evidence="1 2">
    <name type="scientific">Sphingomonas hylomeconis</name>
    <dbReference type="NCBI Taxonomy" id="1395958"/>
    <lineage>
        <taxon>Bacteria</taxon>
        <taxon>Pseudomonadati</taxon>
        <taxon>Pseudomonadota</taxon>
        <taxon>Alphaproteobacteria</taxon>
        <taxon>Sphingomonadales</taxon>
        <taxon>Sphingomonadaceae</taxon>
        <taxon>Sphingomonas</taxon>
    </lineage>
</organism>
<sequence length="269" mass="28783">MKQPSLPFRSDTDTTARPPSVFLALTELPRALAELSALGLVAPMLAKAPRGDGHPVLVLPGLGTTDLAMAILRQYLNRLGYAAHAWELGRNLGPKAIGDEGEKLLARLQAVHDQTGQRVSIVGWSLGGIMARQVSRRAPGLVRQVITLGAPFSGSPRATNVWRAYQALTGDRIESDAVQAQLRESAAPPPVPSTSIFSRQDGLVAWRNCLEPAGPETDNIEVHGSHCGLGVNPTVLYAIADRLAQADGDWHPFERSGLKAMIYPFAGHA</sequence>
<comment type="caution">
    <text evidence="1">The sequence shown here is derived from an EMBL/GenBank/DDBJ whole genome shotgun (WGS) entry which is preliminary data.</text>
</comment>
<reference evidence="2" key="1">
    <citation type="journal article" date="2019" name="Int. J. Syst. Evol. Microbiol.">
        <title>The Global Catalogue of Microorganisms (GCM) 10K type strain sequencing project: providing services to taxonomists for standard genome sequencing and annotation.</title>
        <authorList>
            <consortium name="The Broad Institute Genomics Platform"/>
            <consortium name="The Broad Institute Genome Sequencing Center for Infectious Disease"/>
            <person name="Wu L."/>
            <person name="Ma J."/>
        </authorList>
    </citation>
    <scope>NUCLEOTIDE SEQUENCE [LARGE SCALE GENOMIC DNA]</scope>
    <source>
        <strain evidence="2">KCTC 42739</strain>
    </source>
</reference>
<dbReference type="SUPFAM" id="SSF53474">
    <property type="entry name" value="alpha/beta-Hydrolases"/>
    <property type="match status" value="1"/>
</dbReference>
<protein>
    <submittedName>
        <fullName evidence="1">Esterase/lipase family protein</fullName>
    </submittedName>
</protein>
<dbReference type="RefSeq" id="WP_261295409.1">
    <property type="nucleotide sequence ID" value="NZ_JANQBK010000015.1"/>
</dbReference>
<dbReference type="InterPro" id="IPR029058">
    <property type="entry name" value="AB_hydrolase_fold"/>
</dbReference>
<gene>
    <name evidence="1" type="ORF">ACFONA_08415</name>
</gene>